<comment type="caution">
    <text evidence="2">The sequence shown here is derived from an EMBL/GenBank/DDBJ whole genome shotgun (WGS) entry which is preliminary data.</text>
</comment>
<dbReference type="Proteomes" id="UP000284403">
    <property type="component" value="Unassembled WGS sequence"/>
</dbReference>
<evidence type="ECO:0000313" key="3">
    <source>
        <dbReference type="Proteomes" id="UP000284403"/>
    </source>
</evidence>
<evidence type="ECO:0000256" key="1">
    <source>
        <dbReference type="SAM" id="MobiDB-lite"/>
    </source>
</evidence>
<evidence type="ECO:0000313" key="2">
    <source>
        <dbReference type="EMBL" id="RNF03473.1"/>
    </source>
</evidence>
<accession>A0A422NDB2</accession>
<dbReference type="AlphaFoldDB" id="A0A422NDB2"/>
<proteinExistence type="predicted"/>
<dbReference type="RefSeq" id="XP_029224853.1">
    <property type="nucleotide sequence ID" value="XM_029375079.1"/>
</dbReference>
<keyword evidence="3" id="KW-1185">Reference proteome</keyword>
<organism evidence="2 3">
    <name type="scientific">Trypanosoma conorhini</name>
    <dbReference type="NCBI Taxonomy" id="83891"/>
    <lineage>
        <taxon>Eukaryota</taxon>
        <taxon>Discoba</taxon>
        <taxon>Euglenozoa</taxon>
        <taxon>Kinetoplastea</taxon>
        <taxon>Metakinetoplastina</taxon>
        <taxon>Trypanosomatida</taxon>
        <taxon>Trypanosomatidae</taxon>
        <taxon>Trypanosoma</taxon>
    </lineage>
</organism>
<name>A0A422NDB2_9TRYP</name>
<feature type="compositionally biased region" description="Basic and acidic residues" evidence="1">
    <location>
        <begin position="48"/>
        <end position="61"/>
    </location>
</feature>
<reference evidence="2 3" key="1">
    <citation type="journal article" date="2018" name="BMC Genomics">
        <title>Genomic comparison of Trypanosoma conorhini and Trypanosoma rangeli to Trypanosoma cruzi strains of high and low virulence.</title>
        <authorList>
            <person name="Bradwell K.R."/>
            <person name="Koparde V.N."/>
            <person name="Matveyev A.V."/>
            <person name="Serrano M.G."/>
            <person name="Alves J.M."/>
            <person name="Parikh H."/>
            <person name="Huang B."/>
            <person name="Lee V."/>
            <person name="Espinosa-Alvarez O."/>
            <person name="Ortiz P.A."/>
            <person name="Costa-Martins A.G."/>
            <person name="Teixeira M.M."/>
            <person name="Buck G.A."/>
        </authorList>
    </citation>
    <scope>NUCLEOTIDE SEQUENCE [LARGE SCALE GENOMIC DNA]</scope>
    <source>
        <strain evidence="2 3">025E</strain>
    </source>
</reference>
<gene>
    <name evidence="2" type="ORF">Tco025E_08224</name>
</gene>
<protein>
    <submittedName>
        <fullName evidence="2">Uncharacterized protein</fullName>
    </submittedName>
</protein>
<sequence length="102" mass="10389">MAQREGSSAALVAFIRRLGRRPGGAWEVPRVPPGPGAGDPAQSPPEPRGGKPAERPREEGMRGGALPCFSGAGAASPLAGEKRPRENPACRGPLPHPPVAGS</sequence>
<feature type="region of interest" description="Disordered" evidence="1">
    <location>
        <begin position="19"/>
        <end position="102"/>
    </location>
</feature>
<dbReference type="EMBL" id="MKKU01000720">
    <property type="protein sequence ID" value="RNF03473.1"/>
    <property type="molecule type" value="Genomic_DNA"/>
</dbReference>
<dbReference type="GeneID" id="40321835"/>